<name>A0A6A6XHS6_9PLEO</name>
<dbReference type="InterPro" id="IPR036291">
    <property type="entry name" value="NAD(P)-bd_dom_sf"/>
</dbReference>
<dbReference type="PRINTS" id="PR00081">
    <property type="entry name" value="GDHRDH"/>
</dbReference>
<evidence type="ECO:0000256" key="1">
    <source>
        <dbReference type="ARBA" id="ARBA00023002"/>
    </source>
</evidence>
<dbReference type="Proteomes" id="UP000799757">
    <property type="component" value="Unassembled WGS sequence"/>
</dbReference>
<dbReference type="AlphaFoldDB" id="A0A6A6XHS6"/>
<accession>A0A6A6XHS6</accession>
<dbReference type="Pfam" id="PF00106">
    <property type="entry name" value="adh_short"/>
    <property type="match status" value="1"/>
</dbReference>
<sequence length="339" mass="36869">MATPMSWLAFGSKLIYSQFFVRIPYPTSDFSGQTVIVTGSNTGLGLEAVRHLVRLGASRVILAVRTISKGEAAVVNILASTKATKDTLEVWSLDMSDYGSIKAFAARVEKLDRLDAVIQNAGILSSDLKMINGEEAHIVVNLVGAVLLGLLLLPKLRESGKKFRTRTRLSFVGSDVQYIAAFKEANSTGSLFEALNSQEGTDMGDRYPTSKLLLLYAVREIASRSPVTSDSNVIINFMTPGACRSDIFRDDVSWFKNLAKELMLTTFARTTEVGGRTLVDAVRPDLGVEAHGAFLMDCKVAVNGPNVESNKGQELAQRFNAELFPKLEGISPGITKVLR</sequence>
<dbReference type="PANTHER" id="PTHR43157">
    <property type="entry name" value="PHOSPHATIDYLINOSITOL-GLYCAN BIOSYNTHESIS CLASS F PROTEIN-RELATED"/>
    <property type="match status" value="1"/>
</dbReference>
<proteinExistence type="predicted"/>
<gene>
    <name evidence="2" type="ORF">K505DRAFT_416602</name>
</gene>
<protein>
    <submittedName>
        <fullName evidence="2">NAD(P)-binding protein</fullName>
    </submittedName>
</protein>
<keyword evidence="3" id="KW-1185">Reference proteome</keyword>
<organism evidence="2 3">
    <name type="scientific">Melanomma pulvis-pyrius CBS 109.77</name>
    <dbReference type="NCBI Taxonomy" id="1314802"/>
    <lineage>
        <taxon>Eukaryota</taxon>
        <taxon>Fungi</taxon>
        <taxon>Dikarya</taxon>
        <taxon>Ascomycota</taxon>
        <taxon>Pezizomycotina</taxon>
        <taxon>Dothideomycetes</taxon>
        <taxon>Pleosporomycetidae</taxon>
        <taxon>Pleosporales</taxon>
        <taxon>Melanommataceae</taxon>
        <taxon>Melanomma</taxon>
    </lineage>
</organism>
<dbReference type="OrthoDB" id="542013at2759"/>
<dbReference type="Gene3D" id="3.40.50.720">
    <property type="entry name" value="NAD(P)-binding Rossmann-like Domain"/>
    <property type="match status" value="1"/>
</dbReference>
<dbReference type="EMBL" id="MU001866">
    <property type="protein sequence ID" value="KAF2795187.1"/>
    <property type="molecule type" value="Genomic_DNA"/>
</dbReference>
<dbReference type="InterPro" id="IPR002347">
    <property type="entry name" value="SDR_fam"/>
</dbReference>
<evidence type="ECO:0000313" key="2">
    <source>
        <dbReference type="EMBL" id="KAF2795187.1"/>
    </source>
</evidence>
<dbReference type="SUPFAM" id="SSF51735">
    <property type="entry name" value="NAD(P)-binding Rossmann-fold domains"/>
    <property type="match status" value="1"/>
</dbReference>
<keyword evidence="1" id="KW-0560">Oxidoreductase</keyword>
<dbReference type="PANTHER" id="PTHR43157:SF31">
    <property type="entry name" value="PHOSPHATIDYLINOSITOL-GLYCAN BIOSYNTHESIS CLASS F PROTEIN"/>
    <property type="match status" value="1"/>
</dbReference>
<evidence type="ECO:0000313" key="3">
    <source>
        <dbReference type="Proteomes" id="UP000799757"/>
    </source>
</evidence>
<reference evidence="2" key="1">
    <citation type="journal article" date="2020" name="Stud. Mycol.">
        <title>101 Dothideomycetes genomes: a test case for predicting lifestyles and emergence of pathogens.</title>
        <authorList>
            <person name="Haridas S."/>
            <person name="Albert R."/>
            <person name="Binder M."/>
            <person name="Bloem J."/>
            <person name="Labutti K."/>
            <person name="Salamov A."/>
            <person name="Andreopoulos B."/>
            <person name="Baker S."/>
            <person name="Barry K."/>
            <person name="Bills G."/>
            <person name="Bluhm B."/>
            <person name="Cannon C."/>
            <person name="Castanera R."/>
            <person name="Culley D."/>
            <person name="Daum C."/>
            <person name="Ezra D."/>
            <person name="Gonzalez J."/>
            <person name="Henrissat B."/>
            <person name="Kuo A."/>
            <person name="Liang C."/>
            <person name="Lipzen A."/>
            <person name="Lutzoni F."/>
            <person name="Magnuson J."/>
            <person name="Mondo S."/>
            <person name="Nolan M."/>
            <person name="Ohm R."/>
            <person name="Pangilinan J."/>
            <person name="Park H.-J."/>
            <person name="Ramirez L."/>
            <person name="Alfaro M."/>
            <person name="Sun H."/>
            <person name="Tritt A."/>
            <person name="Yoshinaga Y."/>
            <person name="Zwiers L.-H."/>
            <person name="Turgeon B."/>
            <person name="Goodwin S."/>
            <person name="Spatafora J."/>
            <person name="Crous P."/>
            <person name="Grigoriev I."/>
        </authorList>
    </citation>
    <scope>NUCLEOTIDE SEQUENCE</scope>
    <source>
        <strain evidence="2">CBS 109.77</strain>
    </source>
</reference>
<dbReference type="GO" id="GO:0016491">
    <property type="term" value="F:oxidoreductase activity"/>
    <property type="evidence" value="ECO:0007669"/>
    <property type="project" value="UniProtKB-KW"/>
</dbReference>